<dbReference type="RefSeq" id="XP_005760150.1">
    <property type="nucleotide sequence ID" value="XM_005760093.1"/>
</dbReference>
<dbReference type="SUPFAM" id="SSF53474">
    <property type="entry name" value="alpha/beta-Hydrolases"/>
    <property type="match status" value="1"/>
</dbReference>
<dbReference type="GO" id="GO:0004806">
    <property type="term" value="F:triacylglycerol lipase activity"/>
    <property type="evidence" value="ECO:0007669"/>
    <property type="project" value="TreeGrafter"/>
</dbReference>
<proteinExistence type="predicted"/>
<dbReference type="HOGENOM" id="CLU_1492858_0_0_1"/>
<dbReference type="GO" id="GO:0005829">
    <property type="term" value="C:cytosol"/>
    <property type="evidence" value="ECO:0007669"/>
    <property type="project" value="TreeGrafter"/>
</dbReference>
<name>A0A0D3I8Y6_EMIH1</name>
<evidence type="ECO:0000259" key="2">
    <source>
        <dbReference type="Pfam" id="PF07859"/>
    </source>
</evidence>
<dbReference type="GeneID" id="17253852"/>
<dbReference type="PaxDb" id="2903-EOD07721"/>
<dbReference type="InterPro" id="IPR013094">
    <property type="entry name" value="AB_hydrolase_3"/>
</dbReference>
<sequence length="181" mass="19519">GPVPRADAQRRARVPRAARAQARPRLSRLAARRGGLSAGGNLAMAALLAPLLLHHAPPPVVEALGGCDPVMPDAILLLCPVLNICRSPSPSRVVFASDVLLPQPLLKAFATAYDNDSDHWMVRDPIFSPVFAPDEALRQLPPTTILCGGLDPLLDDSVDFNTRIRRMGVPGELHIYRSLPH</sequence>
<dbReference type="EnsemblProtists" id="EOD07721">
    <property type="protein sequence ID" value="EOD07721"/>
    <property type="gene ID" value="EMIHUDRAFT_359184"/>
</dbReference>
<dbReference type="GO" id="GO:0004771">
    <property type="term" value="F:sterol ester esterase activity"/>
    <property type="evidence" value="ECO:0007669"/>
    <property type="project" value="TreeGrafter"/>
</dbReference>
<keyword evidence="4" id="KW-1185">Reference proteome</keyword>
<reference evidence="4" key="1">
    <citation type="journal article" date="2013" name="Nature">
        <title>Pan genome of the phytoplankton Emiliania underpins its global distribution.</title>
        <authorList>
            <person name="Read B.A."/>
            <person name="Kegel J."/>
            <person name="Klute M.J."/>
            <person name="Kuo A."/>
            <person name="Lefebvre S.C."/>
            <person name="Maumus F."/>
            <person name="Mayer C."/>
            <person name="Miller J."/>
            <person name="Monier A."/>
            <person name="Salamov A."/>
            <person name="Young J."/>
            <person name="Aguilar M."/>
            <person name="Claverie J.M."/>
            <person name="Frickenhaus S."/>
            <person name="Gonzalez K."/>
            <person name="Herman E.K."/>
            <person name="Lin Y.C."/>
            <person name="Napier J."/>
            <person name="Ogata H."/>
            <person name="Sarno A.F."/>
            <person name="Shmutz J."/>
            <person name="Schroeder D."/>
            <person name="de Vargas C."/>
            <person name="Verret F."/>
            <person name="von Dassow P."/>
            <person name="Valentin K."/>
            <person name="Van de Peer Y."/>
            <person name="Wheeler G."/>
            <person name="Dacks J.B."/>
            <person name="Delwiche C.F."/>
            <person name="Dyhrman S.T."/>
            <person name="Glockner G."/>
            <person name="John U."/>
            <person name="Richards T."/>
            <person name="Worden A.Z."/>
            <person name="Zhang X."/>
            <person name="Grigoriev I.V."/>
            <person name="Allen A.E."/>
            <person name="Bidle K."/>
            <person name="Borodovsky M."/>
            <person name="Bowler C."/>
            <person name="Brownlee C."/>
            <person name="Cock J.M."/>
            <person name="Elias M."/>
            <person name="Gladyshev V.N."/>
            <person name="Groth M."/>
            <person name="Guda C."/>
            <person name="Hadaegh A."/>
            <person name="Iglesias-Rodriguez M.D."/>
            <person name="Jenkins J."/>
            <person name="Jones B.M."/>
            <person name="Lawson T."/>
            <person name="Leese F."/>
            <person name="Lindquist E."/>
            <person name="Lobanov A."/>
            <person name="Lomsadze A."/>
            <person name="Malik S.B."/>
            <person name="Marsh M.E."/>
            <person name="Mackinder L."/>
            <person name="Mock T."/>
            <person name="Mueller-Roeber B."/>
            <person name="Pagarete A."/>
            <person name="Parker M."/>
            <person name="Probert I."/>
            <person name="Quesneville H."/>
            <person name="Raines C."/>
            <person name="Rensing S.A."/>
            <person name="Riano-Pachon D.M."/>
            <person name="Richier S."/>
            <person name="Rokitta S."/>
            <person name="Shiraiwa Y."/>
            <person name="Soanes D.M."/>
            <person name="van der Giezen M."/>
            <person name="Wahlund T.M."/>
            <person name="Williams B."/>
            <person name="Wilson W."/>
            <person name="Wolfe G."/>
            <person name="Wurch L.L."/>
        </authorList>
    </citation>
    <scope>NUCLEOTIDE SEQUENCE</scope>
</reference>
<dbReference type="GO" id="GO:0019433">
    <property type="term" value="P:triglyceride catabolic process"/>
    <property type="evidence" value="ECO:0007669"/>
    <property type="project" value="TreeGrafter"/>
</dbReference>
<accession>A0A0D3I8Y6</accession>
<feature type="region of interest" description="Disordered" evidence="1">
    <location>
        <begin position="1"/>
        <end position="21"/>
    </location>
</feature>
<organism evidence="3 4">
    <name type="scientific">Emiliania huxleyi (strain CCMP1516)</name>
    <dbReference type="NCBI Taxonomy" id="280463"/>
    <lineage>
        <taxon>Eukaryota</taxon>
        <taxon>Haptista</taxon>
        <taxon>Haptophyta</taxon>
        <taxon>Prymnesiophyceae</taxon>
        <taxon>Isochrysidales</taxon>
        <taxon>Noelaerhabdaceae</taxon>
        <taxon>Emiliania</taxon>
    </lineage>
</organism>
<dbReference type="Pfam" id="PF07859">
    <property type="entry name" value="Abhydrolase_3"/>
    <property type="match status" value="1"/>
</dbReference>
<evidence type="ECO:0000256" key="1">
    <source>
        <dbReference type="SAM" id="MobiDB-lite"/>
    </source>
</evidence>
<dbReference type="InterPro" id="IPR029058">
    <property type="entry name" value="AB_hydrolase_fold"/>
</dbReference>
<dbReference type="PANTHER" id="PTHR23025">
    <property type="entry name" value="TRIACYLGLYCEROL LIPASE"/>
    <property type="match status" value="1"/>
</dbReference>
<evidence type="ECO:0000313" key="4">
    <source>
        <dbReference type="Proteomes" id="UP000013827"/>
    </source>
</evidence>
<dbReference type="eggNOG" id="KOG4388">
    <property type="taxonomic scope" value="Eukaryota"/>
</dbReference>
<dbReference type="STRING" id="2903.R1DA13"/>
<dbReference type="KEGG" id="ehx:EMIHUDRAFT_359184"/>
<dbReference type="AlphaFoldDB" id="A0A0D3I8Y6"/>
<evidence type="ECO:0000313" key="3">
    <source>
        <dbReference type="EnsemblProtists" id="EOD07721"/>
    </source>
</evidence>
<dbReference type="Proteomes" id="UP000013827">
    <property type="component" value="Unassembled WGS sequence"/>
</dbReference>
<dbReference type="OMA" id="NTRIRRM"/>
<feature type="domain" description="Alpha/beta hydrolase fold-3" evidence="2">
    <location>
        <begin position="34"/>
        <end position="181"/>
    </location>
</feature>
<protein>
    <recommendedName>
        <fullName evidence="2">Alpha/beta hydrolase fold-3 domain-containing protein</fullName>
    </recommendedName>
</protein>
<reference evidence="3" key="2">
    <citation type="submission" date="2024-10" db="UniProtKB">
        <authorList>
            <consortium name="EnsemblProtists"/>
        </authorList>
    </citation>
    <scope>IDENTIFICATION</scope>
</reference>
<dbReference type="Gene3D" id="3.40.50.1820">
    <property type="entry name" value="alpha/beta hydrolase"/>
    <property type="match status" value="1"/>
</dbReference>
<dbReference type="PANTHER" id="PTHR23025:SF3">
    <property type="entry name" value="HORMONE-SENSITIVE LIPASE"/>
    <property type="match status" value="1"/>
</dbReference>